<keyword evidence="1" id="KW-0812">Transmembrane</keyword>
<keyword evidence="1" id="KW-1133">Transmembrane helix</keyword>
<keyword evidence="1" id="KW-0472">Membrane</keyword>
<dbReference type="AlphaFoldDB" id="A0A3B6LWY7"/>
<name>A0A3B6LWY7_WHEAT</name>
<organism evidence="2">
    <name type="scientific">Triticum aestivum</name>
    <name type="common">Wheat</name>
    <dbReference type="NCBI Taxonomy" id="4565"/>
    <lineage>
        <taxon>Eukaryota</taxon>
        <taxon>Viridiplantae</taxon>
        <taxon>Streptophyta</taxon>
        <taxon>Embryophyta</taxon>
        <taxon>Tracheophyta</taxon>
        <taxon>Spermatophyta</taxon>
        <taxon>Magnoliopsida</taxon>
        <taxon>Liliopsida</taxon>
        <taxon>Poales</taxon>
        <taxon>Poaceae</taxon>
        <taxon>BOP clade</taxon>
        <taxon>Pooideae</taxon>
        <taxon>Triticodae</taxon>
        <taxon>Triticeae</taxon>
        <taxon>Triticinae</taxon>
        <taxon>Triticum</taxon>
    </lineage>
</organism>
<dbReference type="SMR" id="A0A3B6LWY7"/>
<dbReference type="EnsemblPlants" id="TraesCS5B02G508400.1">
    <property type="protein sequence ID" value="TraesCS5B02G508400.1.cds1"/>
    <property type="gene ID" value="TraesCS5B02G508400"/>
</dbReference>
<evidence type="ECO:0000313" key="3">
    <source>
        <dbReference type="Proteomes" id="UP000019116"/>
    </source>
</evidence>
<dbReference type="Gramene" id="TraesCAD_scaffold_042927_01G000100.1">
    <property type="protein sequence ID" value="TraesCAD_scaffold_042927_01G000100.1"/>
    <property type="gene ID" value="TraesCAD_scaffold_042927_01G000100"/>
</dbReference>
<evidence type="ECO:0000313" key="2">
    <source>
        <dbReference type="EnsemblPlants" id="TraesCS5B02G508400.1.cds1"/>
    </source>
</evidence>
<dbReference type="Gramene" id="TraesSYM7B03G04016340.1">
    <property type="protein sequence ID" value="TraesSYM7B03G04016340.1.CDS1"/>
    <property type="gene ID" value="TraesSYM7B03G04016340"/>
</dbReference>
<dbReference type="Gramene" id="TraesARI7B03G04323300.1">
    <property type="protein sequence ID" value="TraesARI7B03G04323300.1.CDS1"/>
    <property type="gene ID" value="TraesARI7B03G04323300"/>
</dbReference>
<keyword evidence="3" id="KW-1185">Reference proteome</keyword>
<dbReference type="Gramene" id="TraesRN5B0101200800.1">
    <property type="protein sequence ID" value="TraesRN5B0101200800.1"/>
    <property type="gene ID" value="TraesRN5B0101200800"/>
</dbReference>
<dbReference type="Gramene" id="TraesCS5B03G1233400.1">
    <property type="protein sequence ID" value="TraesCS5B03G1233400.1.CDS1"/>
    <property type="gene ID" value="TraesCS5B03G1233400"/>
</dbReference>
<dbReference type="STRING" id="4565.A0A3B6LWY7"/>
<sequence length="114" mass="13176">MLGTECCPNSLWHYYVWIYAFLPGFNKLYIVGLAAICWAIWLARNRATFERKWINIPFEVVFTSCAFLNYWAGLQKLGMMEVVKKGAEMLKENASQMLLLCGPPSLDEDERKDS</sequence>
<reference evidence="2" key="2">
    <citation type="submission" date="2018-10" db="UniProtKB">
        <authorList>
            <consortium name="EnsemblPlants"/>
        </authorList>
    </citation>
    <scope>IDENTIFICATION</scope>
</reference>
<dbReference type="Gramene" id="TraesWEE_scaffold_028474_01G000100.1">
    <property type="protein sequence ID" value="TraesWEE_scaffold_028474_01G000100.1"/>
    <property type="gene ID" value="TraesWEE_scaffold_028474_01G000100"/>
</dbReference>
<dbReference type="Gramene" id="TraesPARA_EIv1.0_1749510.1">
    <property type="protein sequence ID" value="TraesPARA_EIv1.0_1749510.1.CDS1"/>
    <property type="gene ID" value="TraesPARA_EIv1.0_1749510"/>
</dbReference>
<dbReference type="Gramene" id="TraesMAC5B03G03001300.1">
    <property type="protein sequence ID" value="TraesMAC5B03G03001300.1.CDS1"/>
    <property type="gene ID" value="TraesMAC5B03G03001300"/>
</dbReference>
<dbReference type="Gramene" id="TraesSTA5B03G02994790.1">
    <property type="protein sequence ID" value="TraesSTA5B03G02994790.1.CDS1"/>
    <property type="gene ID" value="TraesSTA5B03G02994790"/>
</dbReference>
<dbReference type="Gramene" id="TraesROB_scaffold_000518_01G000100.1">
    <property type="protein sequence ID" value="TraesROB_scaffold_000518_01G000100.1"/>
    <property type="gene ID" value="TraesROB_scaffold_000518_01G000100"/>
</dbReference>
<dbReference type="Gramene" id="TraesLDM5B03G03006680.1">
    <property type="protein sequence ID" value="TraesLDM5B03G03006680.1.CDS1"/>
    <property type="gene ID" value="TraesLDM5B03G03006680"/>
</dbReference>
<dbReference type="Gramene" id="TraesCLE_scaffold_001405_01G000100.1">
    <property type="protein sequence ID" value="TraesCLE_scaffold_001405_01G000100.1"/>
    <property type="gene ID" value="TraesCLE_scaffold_001405_01G000100"/>
</dbReference>
<dbReference type="Gramene" id="TraesNOR5B03G03031960.1">
    <property type="protein sequence ID" value="TraesNOR5B03G03031960.1.CDS1"/>
    <property type="gene ID" value="TraesNOR5B03G03031960"/>
</dbReference>
<proteinExistence type="predicted"/>
<dbReference type="Gramene" id="TraesLAC5B03G02958200.1">
    <property type="protein sequence ID" value="TraesLAC5B03G02958200.1.CDS1"/>
    <property type="gene ID" value="TraesLAC5B03G02958200"/>
</dbReference>
<accession>A0A3B6LWY7</accession>
<dbReference type="OrthoDB" id="712500at2759"/>
<protein>
    <submittedName>
        <fullName evidence="2">Uncharacterized protein</fullName>
    </submittedName>
</protein>
<reference evidence="2" key="1">
    <citation type="submission" date="2018-08" db="EMBL/GenBank/DDBJ databases">
        <authorList>
            <person name="Rossello M."/>
        </authorList>
    </citation>
    <scope>NUCLEOTIDE SEQUENCE [LARGE SCALE GENOMIC DNA]</scope>
    <source>
        <strain evidence="2">cv. Chinese Spring</strain>
    </source>
</reference>
<dbReference type="OMA" id="ERKWINI"/>
<dbReference type="Proteomes" id="UP000019116">
    <property type="component" value="Chromosome 5B"/>
</dbReference>
<dbReference type="Gramene" id="TraesCS5B02G508400.1">
    <property type="protein sequence ID" value="TraesCS5B02G508400.1.cds1"/>
    <property type="gene ID" value="TraesCS5B02G508400"/>
</dbReference>
<feature type="transmembrane region" description="Helical" evidence="1">
    <location>
        <begin position="18"/>
        <end position="41"/>
    </location>
</feature>
<dbReference type="Gramene" id="TraesJAG5B03G03000870.1">
    <property type="protein sequence ID" value="TraesJAG5B03G03000870.1.CDS1"/>
    <property type="gene ID" value="TraesJAG5B03G03000870"/>
</dbReference>
<evidence type="ECO:0000256" key="1">
    <source>
        <dbReference type="SAM" id="Phobius"/>
    </source>
</evidence>
<dbReference type="Gramene" id="TraesJUL5B03G03024500.1">
    <property type="protein sequence ID" value="TraesJUL5B03G03024500.1.CDS1"/>
    <property type="gene ID" value="TraesJUL5B03G03024500"/>
</dbReference>